<evidence type="ECO:0000313" key="3">
    <source>
        <dbReference type="Proteomes" id="UP000194798"/>
    </source>
</evidence>
<dbReference type="SUPFAM" id="SSF63829">
    <property type="entry name" value="Calcium-dependent phosphotriesterase"/>
    <property type="match status" value="1"/>
</dbReference>
<dbReference type="Pfam" id="PF05787">
    <property type="entry name" value="PhoX"/>
    <property type="match status" value="1"/>
</dbReference>
<feature type="compositionally biased region" description="Polar residues" evidence="1">
    <location>
        <begin position="612"/>
        <end position="628"/>
    </location>
</feature>
<dbReference type="Proteomes" id="UP000194798">
    <property type="component" value="Unassembled WGS sequence"/>
</dbReference>
<evidence type="ECO:0000256" key="1">
    <source>
        <dbReference type="SAM" id="MobiDB-lite"/>
    </source>
</evidence>
<evidence type="ECO:0000313" key="2">
    <source>
        <dbReference type="EMBL" id="OUD15375.1"/>
    </source>
</evidence>
<dbReference type="InterPro" id="IPR008557">
    <property type="entry name" value="PhoX"/>
</dbReference>
<dbReference type="PANTHER" id="PTHR35399">
    <property type="entry name" value="SLR8030 PROTEIN"/>
    <property type="match status" value="1"/>
</dbReference>
<feature type="region of interest" description="Disordered" evidence="1">
    <location>
        <begin position="607"/>
        <end position="628"/>
    </location>
</feature>
<dbReference type="AlphaFoldDB" id="A0A251XBT1"/>
<sequence>MKDDDLIYNSSQNPVFADILEKHLSRRQVLRGGLGAAAVTMFGGVVGCNSSDGDSTTTSTTTTPKSLIGFQSVATNFEDAVHVPKGYTGKVLFAWGDPVSNGPAFSFDAQNSAADQAQQAGMHHDGIHFFSLPYGSNSSTHGLLVMNHEYIDDVVIHIDGGYRYSPSTYSVEKANKELAAHGVSVIEVKKVNGQWDVVRPSQYARRVTGNTPMTLTGPAAGSDFLKTAADPTGREVLGTLNNCAHGYTPWGTYLTCEENFHQYFGSKSGSDLVDNDLNAYKRYGVPKTSSYGWETQLERFDLDKTPNEPNRFGWVVEFDPFDPSSKPVKHTAFGRFSHENVAFLIAPDKRVVFYSGDDARFEYIYKFVTAKPYDANNRAANATLLDEGTLYVAKFNADKTGEWLPLVHGQLGLTAENGFRSQAEVLVKTRLAADKVGATKMDRPEWITTDPKKQDVYVTLTNNNRRTEAQQDAANPRADNQMGHILRWRETGGNPTDTRFTWDIYVFAGSPDLPSAQHKGNVKGDIFACPDGLWMDSNGLLWIQTDMSSDSIGKGALAPFGNNQMLASDPTTGEVRRFLTGPKGCEVTGVIATPDMKTMFVNIQHPGETETDANPANPTKVSSWPNGQRPRSATVVIVKDDGGVIGS</sequence>
<organism evidence="2 3">
    <name type="scientific">Thioflexithrix psekupsensis</name>
    <dbReference type="NCBI Taxonomy" id="1570016"/>
    <lineage>
        <taxon>Bacteria</taxon>
        <taxon>Pseudomonadati</taxon>
        <taxon>Pseudomonadota</taxon>
        <taxon>Gammaproteobacteria</taxon>
        <taxon>Thiotrichales</taxon>
        <taxon>Thioflexithrix</taxon>
    </lineage>
</organism>
<protein>
    <submittedName>
        <fullName evidence="2">Tat pathway signal protein</fullName>
    </submittedName>
</protein>
<comment type="caution">
    <text evidence="2">The sequence shown here is derived from an EMBL/GenBank/DDBJ whole genome shotgun (WGS) entry which is preliminary data.</text>
</comment>
<accession>A0A251XBT1</accession>
<dbReference type="EMBL" id="MSLT01000006">
    <property type="protein sequence ID" value="OUD15375.1"/>
    <property type="molecule type" value="Genomic_DNA"/>
</dbReference>
<reference evidence="2 3" key="1">
    <citation type="submission" date="2016-12" db="EMBL/GenBank/DDBJ databases">
        <title>Thioflexothrix psekupsii D3 genome sequencing and assembly.</title>
        <authorList>
            <person name="Fomenkov A."/>
            <person name="Vincze T."/>
            <person name="Grabovich M."/>
            <person name="Anton B.P."/>
            <person name="Dubinina G."/>
            <person name="Orlova M."/>
            <person name="Belousova E."/>
            <person name="Roberts R.J."/>
        </authorList>
    </citation>
    <scope>NUCLEOTIDE SEQUENCE [LARGE SCALE GENOMIC DNA]</scope>
    <source>
        <strain evidence="2">D3</strain>
    </source>
</reference>
<proteinExistence type="predicted"/>
<dbReference type="PANTHER" id="PTHR35399:SF2">
    <property type="entry name" value="DUF839 DOMAIN-CONTAINING PROTEIN"/>
    <property type="match status" value="1"/>
</dbReference>
<name>A0A251XBT1_9GAMM</name>
<dbReference type="OrthoDB" id="9801383at2"/>
<keyword evidence="3" id="KW-1185">Reference proteome</keyword>
<gene>
    <name evidence="2" type="ORF">TPSD3_02270</name>
</gene>